<gene>
    <name evidence="2" type="primary">ltrA_2</name>
    <name evidence="2" type="ORF">BEI61_04426</name>
</gene>
<dbReference type="InterPro" id="IPR051083">
    <property type="entry name" value="GrpII_Intron_Splice-Mob/Def"/>
</dbReference>
<dbReference type="AlphaFoldDB" id="A0A1E3A4G5"/>
<comment type="caution">
    <text evidence="2">The sequence shown here is derived from an EMBL/GenBank/DDBJ whole genome shotgun (WGS) entry which is preliminary data.</text>
</comment>
<dbReference type="InterPro" id="IPR000477">
    <property type="entry name" value="RT_dom"/>
</dbReference>
<dbReference type="Pfam" id="PF01348">
    <property type="entry name" value="Intron_maturas2"/>
    <property type="match status" value="1"/>
</dbReference>
<protein>
    <submittedName>
        <fullName evidence="2">Group II intron-encoded protein LtrA</fullName>
    </submittedName>
</protein>
<dbReference type="PANTHER" id="PTHR34047:SF8">
    <property type="entry name" value="PROTEIN YKFC"/>
    <property type="match status" value="1"/>
</dbReference>
<dbReference type="EMBL" id="MCGH01000003">
    <property type="protein sequence ID" value="ODM03628.1"/>
    <property type="molecule type" value="Genomic_DNA"/>
</dbReference>
<name>A0A1E3A4G5_9FIRM</name>
<dbReference type="CDD" id="cd01651">
    <property type="entry name" value="RT_G2_intron"/>
    <property type="match status" value="1"/>
</dbReference>
<dbReference type="InterPro" id="IPR024937">
    <property type="entry name" value="Domain_X"/>
</dbReference>
<dbReference type="InterPro" id="IPR043502">
    <property type="entry name" value="DNA/RNA_pol_sf"/>
</dbReference>
<evidence type="ECO:0000313" key="2">
    <source>
        <dbReference type="EMBL" id="ODM03628.1"/>
    </source>
</evidence>
<dbReference type="RefSeq" id="WP_024739836.1">
    <property type="nucleotide sequence ID" value="NZ_MCGH01000003.1"/>
</dbReference>
<proteinExistence type="predicted"/>
<dbReference type="InterPro" id="IPR049030">
    <property type="entry name" value="AI2M-like_HNH"/>
</dbReference>
<evidence type="ECO:0000313" key="3">
    <source>
        <dbReference type="Proteomes" id="UP000094067"/>
    </source>
</evidence>
<reference evidence="2 3" key="1">
    <citation type="submission" date="2016-07" db="EMBL/GenBank/DDBJ databases">
        <title>Characterization of isolates of Eisenbergiella tayi derived from blood cultures, using whole genome sequencing.</title>
        <authorList>
            <person name="Burdz T."/>
            <person name="Wiebe D."/>
            <person name="Huynh C."/>
            <person name="Bernard K."/>
        </authorList>
    </citation>
    <scope>NUCLEOTIDE SEQUENCE [LARGE SCALE GENOMIC DNA]</scope>
    <source>
        <strain evidence="2 3">NML 110608</strain>
    </source>
</reference>
<dbReference type="SUPFAM" id="SSF56672">
    <property type="entry name" value="DNA/RNA polymerases"/>
    <property type="match status" value="1"/>
</dbReference>
<dbReference type="GO" id="GO:0006397">
    <property type="term" value="P:mRNA processing"/>
    <property type="evidence" value="ECO:0007669"/>
    <property type="project" value="InterPro"/>
</dbReference>
<evidence type="ECO:0000259" key="1">
    <source>
        <dbReference type="PROSITE" id="PS50878"/>
    </source>
</evidence>
<dbReference type="PROSITE" id="PS50878">
    <property type="entry name" value="RT_POL"/>
    <property type="match status" value="1"/>
</dbReference>
<feature type="domain" description="Reverse transcriptase" evidence="1">
    <location>
        <begin position="70"/>
        <end position="361"/>
    </location>
</feature>
<dbReference type="PATRIC" id="fig|1432052.4.peg.4913"/>
<dbReference type="Proteomes" id="UP000094067">
    <property type="component" value="Unassembled WGS sequence"/>
</dbReference>
<organism evidence="2 3">
    <name type="scientific">Eisenbergiella tayi</name>
    <dbReference type="NCBI Taxonomy" id="1432052"/>
    <lineage>
        <taxon>Bacteria</taxon>
        <taxon>Bacillati</taxon>
        <taxon>Bacillota</taxon>
        <taxon>Clostridia</taxon>
        <taxon>Lachnospirales</taxon>
        <taxon>Lachnospiraceae</taxon>
        <taxon>Eisenbergiella</taxon>
    </lineage>
</organism>
<accession>A0A1E3A4G5</accession>
<dbReference type="Pfam" id="PF21368">
    <property type="entry name" value="AI2M-like_HNH"/>
    <property type="match status" value="1"/>
</dbReference>
<dbReference type="Pfam" id="PF00078">
    <property type="entry name" value="RVT_1"/>
    <property type="match status" value="1"/>
</dbReference>
<dbReference type="PANTHER" id="PTHR34047">
    <property type="entry name" value="NUCLEAR INTRON MATURASE 1, MITOCHONDRIAL-RELATED"/>
    <property type="match status" value="1"/>
</dbReference>
<sequence length="596" mass="69708">MKPTSEILERIEKCSSEHKDGVFTRLYRYLLREDIYYAAYQKLYANKGATTQGIDDDTADGFSDFYIKELIQSLKDGTYKANPVRREYIPKKNGKLRPLGIPSFRDKLLQEVVRMILEAIYEPVFDSHSHGFRPGKSCHTALRQISSDFTGVVWFIEGDIQGCFDNINHEKLIEILSRKIKDSRFLNIIRQFLKAGYIENWKYNATYSGSPQGGICSPILANIYLNELDKKFREIAELFDKPRSAYQTLEYHAASKELKRLSYWIDHTSDEAARQELIDQHRAQKKAMRNLPCKPADNKKFTFVRYADDWLAGVCGTKTECEELKAEIAEFLSTELKLTLSEEKTLITHSSEKVRFIGYDICVRRNQEVKGHRMKNGTWRKSRTLHMKVALSIPHTEKIEKFMFAKKVIRQKENGEFQPIHRAGLLNLADYEIVEQYNAEARGLCNYYNLACDYHTLDYFCYLMEYSCLKTIANKHKTSIRKIIRQYKDGKTWSVPYETKTGTKRVRPVKIADCKRGEASDIIYQRKKFSWKTTIRQRLNARVCELCGCKEADLYEVHVIRNLNELGNSDWETVMKKKRRKTLVVCSKCHERIHRH</sequence>